<comment type="caution">
    <text evidence="2">The sequence shown here is derived from an EMBL/GenBank/DDBJ whole genome shotgun (WGS) entry which is preliminary data.</text>
</comment>
<reference evidence="2" key="1">
    <citation type="submission" date="2020-01" db="EMBL/GenBank/DDBJ databases">
        <title>Insect and environment-associated Actinomycetes.</title>
        <authorList>
            <person name="Currrie C."/>
            <person name="Chevrette M."/>
            <person name="Carlson C."/>
            <person name="Stubbendieck R."/>
            <person name="Wendt-Pienkowski E."/>
        </authorList>
    </citation>
    <scope>NUCLEOTIDE SEQUENCE</scope>
    <source>
        <strain evidence="2">SID7499</strain>
    </source>
</reference>
<name>A0A6G3XVA2_9ACTN</name>
<proteinExistence type="predicted"/>
<accession>A0A6G3XVA2</accession>
<evidence type="ECO:0000313" key="2">
    <source>
        <dbReference type="EMBL" id="NEE21597.1"/>
    </source>
</evidence>
<evidence type="ECO:0000256" key="1">
    <source>
        <dbReference type="SAM" id="Phobius"/>
    </source>
</evidence>
<gene>
    <name evidence="2" type="ORF">G3M58_85935</name>
</gene>
<organism evidence="2">
    <name type="scientific">Streptomyces sp. SID7499</name>
    <dbReference type="NCBI Taxonomy" id="2706086"/>
    <lineage>
        <taxon>Bacteria</taxon>
        <taxon>Bacillati</taxon>
        <taxon>Actinomycetota</taxon>
        <taxon>Actinomycetes</taxon>
        <taxon>Kitasatosporales</taxon>
        <taxon>Streptomycetaceae</taxon>
        <taxon>Streptomyces</taxon>
    </lineage>
</organism>
<keyword evidence="1" id="KW-1133">Transmembrane helix</keyword>
<sequence length="486" mass="56457">MRDEANGSPDLREKLARLNVNKRERGQEEVELVLPIKEFPKIPVLDLTITVAGKEVYRVPKDEGARIQARHIVRLAERAGFMVNDKPKHLIDFLTFLFYFPSHPYDEICRELEDHSPDEREYEYIRREFTDLRDHVYHQWKDAADEIKDLAVKYAIPDYASGAENPLLALPYLFQETRKRRPPVELSQRDVTELLLYLSHALVGAHRAASQDMDARKFVSTYFTYGYRWTAFARCTVPFDKSFIISVREKRAIYFAPERQPKCTPFSMSDLRQKGALRLWWRRKNRELPLSERCRQLWSKESWHMVTFADAETNHVSIRVSDTSVRLHNPQPVDERKDPLNVDCDEEEKTFELYLRQDSNWPRKERFYIKCPLRLTRLHSMMLYLTMIITALGIYLLLNRGLSAPGPADAPIPGSSYPQVAQGLTAKDATLILVPVSFAAAFLLIRDSSTLSAWIRRIRQSILLAELLILLAVAFMMLAVHHVKVG</sequence>
<feature type="transmembrane region" description="Helical" evidence="1">
    <location>
        <begin position="381"/>
        <end position="398"/>
    </location>
</feature>
<keyword evidence="1" id="KW-0472">Membrane</keyword>
<dbReference type="EMBL" id="JAAGMN010009252">
    <property type="protein sequence ID" value="NEE21597.1"/>
    <property type="molecule type" value="Genomic_DNA"/>
</dbReference>
<protein>
    <submittedName>
        <fullName evidence="2">Uncharacterized protein</fullName>
    </submittedName>
</protein>
<feature type="transmembrane region" description="Helical" evidence="1">
    <location>
        <begin position="461"/>
        <end position="480"/>
    </location>
</feature>
<dbReference type="AlphaFoldDB" id="A0A6G3XVA2"/>
<keyword evidence="1" id="KW-0812">Transmembrane</keyword>